<gene>
    <name evidence="1" type="ORF">GCM10008024_41050</name>
    <name evidence="2" type="ORF">SAMN05444006_1563</name>
</gene>
<dbReference type="Proteomes" id="UP000634647">
    <property type="component" value="Unassembled WGS sequence"/>
</dbReference>
<dbReference type="EMBL" id="BNAB01000046">
    <property type="protein sequence ID" value="GHE06513.1"/>
    <property type="molecule type" value="Genomic_DNA"/>
</dbReference>
<protein>
    <submittedName>
        <fullName evidence="1">Uncharacterized protein</fullName>
    </submittedName>
</protein>
<comment type="caution">
    <text evidence="1">The sequence shown here is derived from an EMBL/GenBank/DDBJ whole genome shotgun (WGS) entry which is preliminary data.</text>
</comment>
<evidence type="ECO:0000313" key="3">
    <source>
        <dbReference type="Proteomes" id="UP000199541"/>
    </source>
</evidence>
<reference evidence="2 3" key="2">
    <citation type="submission" date="2016-10" db="EMBL/GenBank/DDBJ databases">
        <authorList>
            <person name="Varghese N."/>
            <person name="Submissions S."/>
        </authorList>
    </citation>
    <scope>NUCLEOTIDE SEQUENCE [LARGE SCALE GENOMIC DNA]</scope>
    <source>
        <strain evidence="2 3">DSM 24802</strain>
    </source>
</reference>
<keyword evidence="3" id="KW-1185">Reference proteome</keyword>
<name>A0AAN4UVE8_9RHOB</name>
<dbReference type="RefSeq" id="WP_051645990.1">
    <property type="nucleotide sequence ID" value="NZ_BNAB01000046.1"/>
</dbReference>
<dbReference type="EMBL" id="FNOB01000056">
    <property type="protein sequence ID" value="SDX96924.1"/>
    <property type="molecule type" value="Genomic_DNA"/>
</dbReference>
<evidence type="ECO:0000313" key="1">
    <source>
        <dbReference type="EMBL" id="GHE06513.1"/>
    </source>
</evidence>
<dbReference type="Proteomes" id="UP000199541">
    <property type="component" value="Unassembled WGS sequence"/>
</dbReference>
<reference evidence="1" key="3">
    <citation type="submission" date="2023-06" db="EMBL/GenBank/DDBJ databases">
        <authorList>
            <person name="Sun Q."/>
            <person name="Zhou Y."/>
        </authorList>
    </citation>
    <scope>NUCLEOTIDE SEQUENCE</scope>
    <source>
        <strain evidence="1">CGMCC 1.10859</strain>
    </source>
</reference>
<reference evidence="1" key="1">
    <citation type="journal article" date="2014" name="Int. J. Syst. Evol. Microbiol.">
        <title>Complete genome sequence of Corynebacterium casei LMG S-19264T (=DSM 44701T), isolated from a smear-ripened cheese.</title>
        <authorList>
            <consortium name="US DOE Joint Genome Institute (JGI-PGF)"/>
            <person name="Walter F."/>
            <person name="Albersmeier A."/>
            <person name="Kalinowski J."/>
            <person name="Ruckert C."/>
        </authorList>
    </citation>
    <scope>NUCLEOTIDE SEQUENCE</scope>
    <source>
        <strain evidence="1">CGMCC 1.10859</strain>
    </source>
</reference>
<proteinExistence type="predicted"/>
<sequence length="118" mass="13339">MNGAVVLSVRYEAAAVFEQIAFEWFDADGVSRTQYIDLVVQQVDGRWIGCAVRPLAKVTQKYLAKRSRIKAQAIQQGFLFDFRLFTKLDLPGKSGEHQLRNQEVFDVQRETTDAGISA</sequence>
<evidence type="ECO:0000313" key="4">
    <source>
        <dbReference type="Proteomes" id="UP000634647"/>
    </source>
</evidence>
<organism evidence="1 4">
    <name type="scientific">Allgaiera indica</name>
    <dbReference type="NCBI Taxonomy" id="765699"/>
    <lineage>
        <taxon>Bacteria</taxon>
        <taxon>Pseudomonadati</taxon>
        <taxon>Pseudomonadota</taxon>
        <taxon>Alphaproteobacteria</taxon>
        <taxon>Rhodobacterales</taxon>
        <taxon>Paracoccaceae</taxon>
        <taxon>Allgaiera</taxon>
    </lineage>
</organism>
<evidence type="ECO:0000313" key="2">
    <source>
        <dbReference type="EMBL" id="SDX96924.1"/>
    </source>
</evidence>
<accession>A0AAN4UVE8</accession>
<dbReference type="AlphaFoldDB" id="A0AAN4UVE8"/>